<dbReference type="EMBL" id="JAWWNJ010000069">
    <property type="protein sequence ID" value="KAK7008105.1"/>
    <property type="molecule type" value="Genomic_DNA"/>
</dbReference>
<organism evidence="1 2">
    <name type="scientific">Favolaschia claudopus</name>
    <dbReference type="NCBI Taxonomy" id="2862362"/>
    <lineage>
        <taxon>Eukaryota</taxon>
        <taxon>Fungi</taxon>
        <taxon>Dikarya</taxon>
        <taxon>Basidiomycota</taxon>
        <taxon>Agaricomycotina</taxon>
        <taxon>Agaricomycetes</taxon>
        <taxon>Agaricomycetidae</taxon>
        <taxon>Agaricales</taxon>
        <taxon>Marasmiineae</taxon>
        <taxon>Mycenaceae</taxon>
        <taxon>Favolaschia</taxon>
    </lineage>
</organism>
<name>A0AAW0AGC5_9AGAR</name>
<proteinExistence type="predicted"/>
<dbReference type="AlphaFoldDB" id="A0AAW0AGC5"/>
<keyword evidence="2" id="KW-1185">Reference proteome</keyword>
<evidence type="ECO:0000313" key="1">
    <source>
        <dbReference type="EMBL" id="KAK7008105.1"/>
    </source>
</evidence>
<gene>
    <name evidence="1" type="ORF">R3P38DRAFT_2792198</name>
</gene>
<accession>A0AAW0AGC5</accession>
<reference evidence="1 2" key="1">
    <citation type="journal article" date="2024" name="J Genomics">
        <title>Draft genome sequencing and assembly of Favolaschia claudopus CIRM-BRFM 2984 isolated from oak limbs.</title>
        <authorList>
            <person name="Navarro D."/>
            <person name="Drula E."/>
            <person name="Chaduli D."/>
            <person name="Cazenave R."/>
            <person name="Ahrendt S."/>
            <person name="Wang J."/>
            <person name="Lipzen A."/>
            <person name="Daum C."/>
            <person name="Barry K."/>
            <person name="Grigoriev I.V."/>
            <person name="Favel A."/>
            <person name="Rosso M.N."/>
            <person name="Martin F."/>
        </authorList>
    </citation>
    <scope>NUCLEOTIDE SEQUENCE [LARGE SCALE GENOMIC DNA]</scope>
    <source>
        <strain evidence="1 2">CIRM-BRFM 2984</strain>
    </source>
</reference>
<dbReference type="Proteomes" id="UP001362999">
    <property type="component" value="Unassembled WGS sequence"/>
</dbReference>
<protein>
    <submittedName>
        <fullName evidence="1">Uncharacterized protein</fullName>
    </submittedName>
</protein>
<sequence>MTQPLLCRNIVRFEQLPGNATIFGRNQSAEVLRPGLMRRVSLGFFITTTTNRTSRRFLSNIPSLLPLSSSSPRPPPTPLDFLLLDLTSAQDGPNGSSNSAPTPPVPNYPYSTPRAFVNVPTHRSSATDVQLYRLASFEPSTNARHSPPSNPTLTFATRQFRCFKAPRSSINTTTLKSFELLFVAARQIPTPQTQINVPSLSISTLSPFSSAAQRCVGLECTVYSRGVCALFTWVQGAGRLAPHPEVEGSVAWDCFRRSRHPTTAQRRVLLTLCIDVPRAGRELDTDLISFFSKGLSRRQAKCASPIPMRRVPSMFLASRERRAAARSLDYINQRPASGTYASLFSTGSSRRQTNPTLDDSPFGLGRNWIDVPRAGRMLVNVAAVAAAPRSGANLCLCTSPSAERRLSQDLTIQIVVRRLTMIDVRRETIVVGRANWFSRATQTSNTRRIDVPPPTITVWIVVPREGYIAVLPSYLDIKYTTNRRPPTDVDYTDRLPTSTLKSRLCAVFKSANSRSFELKNPSICRIQPEPPFLWTSWNFDPKRRSRTSNTRHIVYLRDFWLKATLGKTASRNPKNPFSPPRSANNPNQIEERCKSVQKRDDRGSVIFFVLVAATLLVIDTQVDELGDERVRLDRICAGGLEGELAEVRRQQVGDEVLDDGRRVVSSALGAGHPSAHGIVSHGRRAVRVIVDAPCEQPLDRAARERRRRGQRGAVLVIWKRGIGVVFGKERLFVWPPCLAFYRRIRDLAQNDAAGNGESSRDVQGIAEGNIERRVTQRREY</sequence>
<comment type="caution">
    <text evidence="1">The sequence shown here is derived from an EMBL/GenBank/DDBJ whole genome shotgun (WGS) entry which is preliminary data.</text>
</comment>
<evidence type="ECO:0000313" key="2">
    <source>
        <dbReference type="Proteomes" id="UP001362999"/>
    </source>
</evidence>